<keyword evidence="3" id="KW-1185">Reference proteome</keyword>
<sequence length="417" mass="47368">MMRKPVLTIFYQFNPWNSTIGGIQTLIRLFIKYAPNDFEVRLVGTGDKGDKNIGEWQEAVFAGRPIKFLPLFALENDNVRNLIPTTVKYTAALLGRNFASDFMHFHRLEPTLATWHWQGEKTLFIHNDIHAQMKAEGDKKAILWRRFPKIYFALESLLVRQFNQILSCNTKSAQFYQQHYPNLSDRIAYIKNSFDDEVFYPLHRDERASMKHELARKFAKKEQTKFILFAGRLHPQKDPVLLVQALSVMKKQLNSQSNEQDVHLLIVGEGELAPQLRDQIDNLGLTNSVTMLGALNQAELADLHRVCDVFALSSAYEGLPLVALEALACGTPVVTTQTGETPLLLTHDSGVVCNERTPECIASALHQVLSKSNNFSQEACTRVARPYAARTVVNEVFADMLLIWSKKVRVLQEIPTN</sequence>
<dbReference type="PANTHER" id="PTHR45947">
    <property type="entry name" value="SULFOQUINOVOSYL TRANSFERASE SQD2"/>
    <property type="match status" value="1"/>
</dbReference>
<dbReference type="CDD" id="cd03801">
    <property type="entry name" value="GT4_PimA-like"/>
    <property type="match status" value="1"/>
</dbReference>
<accession>A0A433VFF0</accession>
<protein>
    <submittedName>
        <fullName evidence="2">Glycosyl transferase</fullName>
    </submittedName>
</protein>
<dbReference type="PANTHER" id="PTHR45947:SF3">
    <property type="entry name" value="SULFOQUINOVOSYL TRANSFERASE SQD2"/>
    <property type="match status" value="1"/>
</dbReference>
<dbReference type="GO" id="GO:0016757">
    <property type="term" value="F:glycosyltransferase activity"/>
    <property type="evidence" value="ECO:0007669"/>
    <property type="project" value="InterPro"/>
</dbReference>
<dbReference type="Gene3D" id="3.40.50.2000">
    <property type="entry name" value="Glycogen Phosphorylase B"/>
    <property type="match status" value="2"/>
</dbReference>
<dbReference type="AlphaFoldDB" id="A0A433VFF0"/>
<evidence type="ECO:0000313" key="3">
    <source>
        <dbReference type="Proteomes" id="UP000271624"/>
    </source>
</evidence>
<comment type="caution">
    <text evidence="2">The sequence shown here is derived from an EMBL/GenBank/DDBJ whole genome shotgun (WGS) entry which is preliminary data.</text>
</comment>
<gene>
    <name evidence="2" type="ORF">DSM106972_043560</name>
</gene>
<reference evidence="2" key="1">
    <citation type="submission" date="2018-12" db="EMBL/GenBank/DDBJ databases">
        <authorList>
            <person name="Will S."/>
            <person name="Neumann-Schaal M."/>
            <person name="Henke P."/>
        </authorList>
    </citation>
    <scope>NUCLEOTIDE SEQUENCE</scope>
    <source>
        <strain evidence="2">PCC 7102</strain>
    </source>
</reference>
<dbReference type="EMBL" id="RSCL01000010">
    <property type="protein sequence ID" value="RUT04787.1"/>
    <property type="molecule type" value="Genomic_DNA"/>
</dbReference>
<organism evidence="2 3">
    <name type="scientific">Dulcicalothrix desertica PCC 7102</name>
    <dbReference type="NCBI Taxonomy" id="232991"/>
    <lineage>
        <taxon>Bacteria</taxon>
        <taxon>Bacillati</taxon>
        <taxon>Cyanobacteriota</taxon>
        <taxon>Cyanophyceae</taxon>
        <taxon>Nostocales</taxon>
        <taxon>Calotrichaceae</taxon>
        <taxon>Dulcicalothrix</taxon>
    </lineage>
</organism>
<proteinExistence type="predicted"/>
<keyword evidence="2" id="KW-0808">Transferase</keyword>
<dbReference type="InterPro" id="IPR001296">
    <property type="entry name" value="Glyco_trans_1"/>
</dbReference>
<reference evidence="2" key="2">
    <citation type="journal article" date="2019" name="Genome Biol. Evol.">
        <title>Day and night: Metabolic profiles and evolutionary relationships of six axenic non-marine cyanobacteria.</title>
        <authorList>
            <person name="Will S.E."/>
            <person name="Henke P."/>
            <person name="Boedeker C."/>
            <person name="Huang S."/>
            <person name="Brinkmann H."/>
            <person name="Rohde M."/>
            <person name="Jarek M."/>
            <person name="Friedl T."/>
            <person name="Seufert S."/>
            <person name="Schumacher M."/>
            <person name="Overmann J."/>
            <person name="Neumann-Schaal M."/>
            <person name="Petersen J."/>
        </authorList>
    </citation>
    <scope>NUCLEOTIDE SEQUENCE [LARGE SCALE GENOMIC DNA]</scope>
    <source>
        <strain evidence="2">PCC 7102</strain>
    </source>
</reference>
<dbReference type="Proteomes" id="UP000271624">
    <property type="component" value="Unassembled WGS sequence"/>
</dbReference>
<evidence type="ECO:0000313" key="2">
    <source>
        <dbReference type="EMBL" id="RUT04787.1"/>
    </source>
</evidence>
<dbReference type="InterPro" id="IPR050194">
    <property type="entry name" value="Glycosyltransferase_grp1"/>
</dbReference>
<dbReference type="Pfam" id="PF00534">
    <property type="entry name" value="Glycos_transf_1"/>
    <property type="match status" value="1"/>
</dbReference>
<feature type="domain" description="Glycosyl transferase family 1" evidence="1">
    <location>
        <begin position="213"/>
        <end position="372"/>
    </location>
</feature>
<dbReference type="SUPFAM" id="SSF53756">
    <property type="entry name" value="UDP-Glycosyltransferase/glycogen phosphorylase"/>
    <property type="match status" value="1"/>
</dbReference>
<name>A0A433VFF0_9CYAN</name>
<evidence type="ECO:0000259" key="1">
    <source>
        <dbReference type="Pfam" id="PF00534"/>
    </source>
</evidence>